<organism evidence="3 4">
    <name type="scientific">Candidatus Segetimicrobium genomatis</name>
    <dbReference type="NCBI Taxonomy" id="2569760"/>
    <lineage>
        <taxon>Bacteria</taxon>
        <taxon>Bacillati</taxon>
        <taxon>Candidatus Sysuimicrobiota</taxon>
        <taxon>Candidatus Sysuimicrobiia</taxon>
        <taxon>Candidatus Sysuimicrobiales</taxon>
        <taxon>Candidatus Segetimicrobiaceae</taxon>
        <taxon>Candidatus Segetimicrobium</taxon>
    </lineage>
</organism>
<dbReference type="Gene3D" id="3.60.21.10">
    <property type="match status" value="1"/>
</dbReference>
<dbReference type="InterPro" id="IPR004843">
    <property type="entry name" value="Calcineurin-like_PHP"/>
</dbReference>
<evidence type="ECO:0000259" key="2">
    <source>
        <dbReference type="Pfam" id="PF00149"/>
    </source>
</evidence>
<feature type="non-terminal residue" evidence="3">
    <location>
        <position position="233"/>
    </location>
</feature>
<dbReference type="GO" id="GO:0016787">
    <property type="term" value="F:hydrolase activity"/>
    <property type="evidence" value="ECO:0007669"/>
    <property type="project" value="InterPro"/>
</dbReference>
<dbReference type="Pfam" id="PF00149">
    <property type="entry name" value="Metallophos"/>
    <property type="match status" value="1"/>
</dbReference>
<sequence length="233" mass="25804">MGRARIVPKKQFPRGPCRTGGRVANPYSRPPVYRHSVDRIAVAKGVEATRDFALLLRDERALVISDLHLGFEGALAEQGVSIPRFQRRVVLERLGKMLDRGKAEKVVIAGDFKHEFSKNLVDEWVEVKQVLRFLKDRVTPILVRGNHDNYLATILGDLNLTLHPRADLGGYTIVHGHEEVSTLHPIIMGHEHPAVKLKDELGAVVSVPAFLATDRIIVLPAFSPLALGVDVSS</sequence>
<dbReference type="PANTHER" id="PTHR39323">
    <property type="entry name" value="BLR1149 PROTEIN"/>
    <property type="match status" value="1"/>
</dbReference>
<dbReference type="InterPro" id="IPR004376">
    <property type="entry name" value="Pesterase_MJ0037"/>
</dbReference>
<dbReference type="InterPro" id="IPR029052">
    <property type="entry name" value="Metallo-depent_PP-like"/>
</dbReference>
<evidence type="ECO:0000313" key="4">
    <source>
        <dbReference type="Proteomes" id="UP000319353"/>
    </source>
</evidence>
<protein>
    <submittedName>
        <fullName evidence="3">Metallophosphoesterase</fullName>
    </submittedName>
</protein>
<proteinExistence type="predicted"/>
<dbReference type="NCBIfam" id="TIGR00024">
    <property type="entry name" value="SbcD_rel_arch"/>
    <property type="match status" value="1"/>
</dbReference>
<evidence type="ECO:0000313" key="3">
    <source>
        <dbReference type="EMBL" id="TMJ04648.1"/>
    </source>
</evidence>
<comment type="caution">
    <text evidence="3">The sequence shown here is derived from an EMBL/GenBank/DDBJ whole genome shotgun (WGS) entry which is preliminary data.</text>
</comment>
<dbReference type="Proteomes" id="UP000319353">
    <property type="component" value="Unassembled WGS sequence"/>
</dbReference>
<feature type="domain" description="Calcineurin-like phosphoesterase" evidence="2">
    <location>
        <begin position="60"/>
        <end position="153"/>
    </location>
</feature>
<gene>
    <name evidence="3" type="ORF">E6H01_04100</name>
</gene>
<accession>A0A537L9F7</accession>
<feature type="region of interest" description="Disordered" evidence="1">
    <location>
        <begin position="1"/>
        <end position="25"/>
    </location>
</feature>
<feature type="compositionally biased region" description="Basic residues" evidence="1">
    <location>
        <begin position="1"/>
        <end position="12"/>
    </location>
</feature>
<dbReference type="AlphaFoldDB" id="A0A537L9F7"/>
<reference evidence="3 4" key="1">
    <citation type="journal article" date="2019" name="Nat. Microbiol.">
        <title>Mediterranean grassland soil C-N compound turnover is dependent on rainfall and depth, and is mediated by genomically divergent microorganisms.</title>
        <authorList>
            <person name="Diamond S."/>
            <person name="Andeer P.F."/>
            <person name="Li Z."/>
            <person name="Crits-Christoph A."/>
            <person name="Burstein D."/>
            <person name="Anantharaman K."/>
            <person name="Lane K.R."/>
            <person name="Thomas B.C."/>
            <person name="Pan C."/>
            <person name="Northen T.R."/>
            <person name="Banfield J.F."/>
        </authorList>
    </citation>
    <scope>NUCLEOTIDE SEQUENCE [LARGE SCALE GENOMIC DNA]</scope>
    <source>
        <strain evidence="3">NP_4</strain>
    </source>
</reference>
<dbReference type="SUPFAM" id="SSF56300">
    <property type="entry name" value="Metallo-dependent phosphatases"/>
    <property type="match status" value="1"/>
</dbReference>
<name>A0A537L9F7_9BACT</name>
<evidence type="ECO:0000256" key="1">
    <source>
        <dbReference type="SAM" id="MobiDB-lite"/>
    </source>
</evidence>
<dbReference type="PANTHER" id="PTHR39323:SF1">
    <property type="entry name" value="BLR1149 PROTEIN"/>
    <property type="match status" value="1"/>
</dbReference>
<dbReference type="CDD" id="cd07391">
    <property type="entry name" value="MPP_PF1019"/>
    <property type="match status" value="1"/>
</dbReference>
<dbReference type="EMBL" id="VBAL01000039">
    <property type="protein sequence ID" value="TMJ04648.1"/>
    <property type="molecule type" value="Genomic_DNA"/>
</dbReference>